<name>A0A0P9K9R1_9PSED</name>
<reference evidence="1 2" key="1">
    <citation type="submission" date="2018-08" db="EMBL/GenBank/DDBJ databases">
        <title>Recombination of ecologically and evolutionarily significant loci maintains genetic cohesion in the Pseudomonas syringae species complex.</title>
        <authorList>
            <person name="Dillon M."/>
            <person name="Thakur S."/>
            <person name="Almeida R.N.D."/>
            <person name="Weir B.S."/>
            <person name="Guttman D.S."/>
        </authorList>
    </citation>
    <scope>NUCLEOTIDE SEQUENCE [LARGE SCALE GENOMIC DNA]</scope>
    <source>
        <strain evidence="1 2">ICMP 4086</strain>
    </source>
</reference>
<comment type="caution">
    <text evidence="1">The sequence shown here is derived from an EMBL/GenBank/DDBJ whole genome shotgun (WGS) entry which is preliminary data.</text>
</comment>
<proteinExistence type="predicted"/>
<gene>
    <name evidence="1" type="ORF">ALQ84_101226</name>
</gene>
<dbReference type="AlphaFoldDB" id="A0A0P9K9R1"/>
<dbReference type="Proteomes" id="UP000278587">
    <property type="component" value="Unassembled WGS sequence"/>
</dbReference>
<sequence>MSENDIDILIKLPEVCRQAGFGKSTIYELIAAGTFPTPTKLGRFSRWSQKEVQAWIENQKLARFAA</sequence>
<evidence type="ECO:0000313" key="1">
    <source>
        <dbReference type="EMBL" id="RMM06239.1"/>
    </source>
</evidence>
<dbReference type="OrthoDB" id="8455288at2"/>
<evidence type="ECO:0000313" key="2">
    <source>
        <dbReference type="Proteomes" id="UP000278587"/>
    </source>
</evidence>
<dbReference type="GO" id="GO:0003677">
    <property type="term" value="F:DNA binding"/>
    <property type="evidence" value="ECO:0007669"/>
    <property type="project" value="UniProtKB-KW"/>
</dbReference>
<protein>
    <submittedName>
        <fullName evidence="1">Prophage PSPPH01, DNA-binding protein</fullName>
    </submittedName>
</protein>
<dbReference type="InterPro" id="IPR010260">
    <property type="entry name" value="AlpA"/>
</dbReference>
<dbReference type="Gene3D" id="1.10.238.160">
    <property type="match status" value="1"/>
</dbReference>
<dbReference type="EMBL" id="RBOC01000160">
    <property type="protein sequence ID" value="RMM06239.1"/>
    <property type="molecule type" value="Genomic_DNA"/>
</dbReference>
<dbReference type="RefSeq" id="WP_055009734.1">
    <property type="nucleotide sequence ID" value="NZ_LJPW01000117.1"/>
</dbReference>
<accession>A0A0P9K9R1</accession>
<keyword evidence="1" id="KW-0238">DNA-binding</keyword>
<organism evidence="1 2">
    <name type="scientific">Pseudomonas caricapapayae</name>
    <dbReference type="NCBI Taxonomy" id="46678"/>
    <lineage>
        <taxon>Bacteria</taxon>
        <taxon>Pseudomonadati</taxon>
        <taxon>Pseudomonadota</taxon>
        <taxon>Gammaproteobacteria</taxon>
        <taxon>Pseudomonadales</taxon>
        <taxon>Pseudomonadaceae</taxon>
        <taxon>Pseudomonas</taxon>
    </lineage>
</organism>
<dbReference type="Pfam" id="PF05930">
    <property type="entry name" value="Phage_AlpA"/>
    <property type="match status" value="1"/>
</dbReference>